<sequence>MARIIAAVFLVTVVQGILASNYSFPEDFLFGAATAAYQVEGAWNESGKIFQPTPGKGESIWDRFAHQHPEWMPSGNGDVAADSYHKYKEDVQALVNISAQVYRFSISWPRIMPTGDITSLNQAGIDHYNNVINELLANDIQPLVTMYHWDLPQYLQDLGGWVNPILVDYFEDYARVLYTEFGDRVKWWLTFNEPLVFSYGYSVGFGFAPAVDAPGVGNYLASATILKAHARAYHLYDDEFRAEQNGRVSITLNCDWSEPKTDSDEDKAAALRANQFTLGIYAHPIYSAEGDYPAIIKEQVMNLSLAEGRTRSRLPELGEEWVNYIRGTHDFFGLNHYGTTLTSSSTNGSTIFGLSDAEVLQETDPNWAVNGTLMEPWGLRALLNWVKEEYNNPPVFITENGLWETSKELQDNNRITYYKLANALVVLSPTAEDGEIELYLNEVLNAMNEDNCTVIGYTAWSLIDTLEWAAGYS</sequence>
<proteinExistence type="inferred from homology"/>
<dbReference type="PANTHER" id="PTHR10353">
    <property type="entry name" value="GLYCOSYL HYDROLASE"/>
    <property type="match status" value="1"/>
</dbReference>
<accession>A0A7R9PGH8</accession>
<dbReference type="AlphaFoldDB" id="A0A7R9PGH8"/>
<keyword evidence="5" id="KW-0326">Glycosidase</keyword>
<dbReference type="InterPro" id="IPR033132">
    <property type="entry name" value="GH_1_N_CS"/>
</dbReference>
<dbReference type="SUPFAM" id="SSF51445">
    <property type="entry name" value="(Trans)glycosidases"/>
    <property type="match status" value="1"/>
</dbReference>
<dbReference type="EMBL" id="OE839139">
    <property type="protein sequence ID" value="CAD7585771.1"/>
    <property type="molecule type" value="Genomic_DNA"/>
</dbReference>
<dbReference type="PANTHER" id="PTHR10353:SF36">
    <property type="entry name" value="LP05116P"/>
    <property type="match status" value="1"/>
</dbReference>
<dbReference type="PRINTS" id="PR00131">
    <property type="entry name" value="GLHYDRLASE1"/>
</dbReference>
<reference evidence="8" key="1">
    <citation type="submission" date="2020-11" db="EMBL/GenBank/DDBJ databases">
        <authorList>
            <person name="Tran Van P."/>
        </authorList>
    </citation>
    <scope>NUCLEOTIDE SEQUENCE</scope>
</reference>
<feature type="chain" id="PRO_5031061310" description="Beta-glucosidase" evidence="7">
    <location>
        <begin position="20"/>
        <end position="473"/>
    </location>
</feature>
<evidence type="ECO:0000256" key="6">
    <source>
        <dbReference type="RuleBase" id="RU003690"/>
    </source>
</evidence>
<organism evidence="8">
    <name type="scientific">Timema genevievae</name>
    <name type="common">Walking stick</name>
    <dbReference type="NCBI Taxonomy" id="629358"/>
    <lineage>
        <taxon>Eukaryota</taxon>
        <taxon>Metazoa</taxon>
        <taxon>Ecdysozoa</taxon>
        <taxon>Arthropoda</taxon>
        <taxon>Hexapoda</taxon>
        <taxon>Insecta</taxon>
        <taxon>Pterygota</taxon>
        <taxon>Neoptera</taxon>
        <taxon>Polyneoptera</taxon>
        <taxon>Phasmatodea</taxon>
        <taxon>Timematodea</taxon>
        <taxon>Timematoidea</taxon>
        <taxon>Timematidae</taxon>
        <taxon>Timema</taxon>
    </lineage>
</organism>
<dbReference type="GO" id="GO:0008422">
    <property type="term" value="F:beta-glucosidase activity"/>
    <property type="evidence" value="ECO:0007669"/>
    <property type="project" value="TreeGrafter"/>
</dbReference>
<keyword evidence="3" id="KW-0378">Hydrolase</keyword>
<keyword evidence="4" id="KW-0325">Glycoprotein</keyword>
<evidence type="ECO:0000256" key="4">
    <source>
        <dbReference type="ARBA" id="ARBA00023180"/>
    </source>
</evidence>
<dbReference type="GO" id="GO:0005975">
    <property type="term" value="P:carbohydrate metabolic process"/>
    <property type="evidence" value="ECO:0007669"/>
    <property type="project" value="InterPro"/>
</dbReference>
<evidence type="ECO:0000256" key="5">
    <source>
        <dbReference type="ARBA" id="ARBA00023295"/>
    </source>
</evidence>
<keyword evidence="7" id="KW-0732">Signal</keyword>
<name>A0A7R9PGH8_TIMGE</name>
<evidence type="ECO:0008006" key="9">
    <source>
        <dbReference type="Google" id="ProtNLM"/>
    </source>
</evidence>
<evidence type="ECO:0000256" key="3">
    <source>
        <dbReference type="ARBA" id="ARBA00022801"/>
    </source>
</evidence>
<protein>
    <recommendedName>
        <fullName evidence="9">Beta-glucosidase</fullName>
    </recommendedName>
</protein>
<dbReference type="Gene3D" id="3.20.20.80">
    <property type="entry name" value="Glycosidases"/>
    <property type="match status" value="1"/>
</dbReference>
<gene>
    <name evidence="8" type="ORF">TGEB3V08_LOCUS250</name>
</gene>
<evidence type="ECO:0000256" key="2">
    <source>
        <dbReference type="ARBA" id="ARBA00011738"/>
    </source>
</evidence>
<evidence type="ECO:0000256" key="1">
    <source>
        <dbReference type="ARBA" id="ARBA00010838"/>
    </source>
</evidence>
<feature type="signal peptide" evidence="7">
    <location>
        <begin position="1"/>
        <end position="19"/>
    </location>
</feature>
<dbReference type="InterPro" id="IPR017853">
    <property type="entry name" value="GH"/>
</dbReference>
<dbReference type="PROSITE" id="PS00653">
    <property type="entry name" value="GLYCOSYL_HYDROL_F1_2"/>
    <property type="match status" value="1"/>
</dbReference>
<dbReference type="FunFam" id="3.20.20.80:FF:000013">
    <property type="entry name" value="lactase-phlorizin hydrolase"/>
    <property type="match status" value="1"/>
</dbReference>
<comment type="similarity">
    <text evidence="1 6">Belongs to the glycosyl hydrolase 1 family.</text>
</comment>
<evidence type="ECO:0000313" key="8">
    <source>
        <dbReference type="EMBL" id="CAD7585771.1"/>
    </source>
</evidence>
<comment type="subunit">
    <text evidence="2">Homodimer.</text>
</comment>
<dbReference type="Pfam" id="PF00232">
    <property type="entry name" value="Glyco_hydro_1"/>
    <property type="match status" value="1"/>
</dbReference>
<dbReference type="InterPro" id="IPR001360">
    <property type="entry name" value="Glyco_hydro_1"/>
</dbReference>
<evidence type="ECO:0000256" key="7">
    <source>
        <dbReference type="SAM" id="SignalP"/>
    </source>
</evidence>